<organism evidence="2 3">
    <name type="scientific">Paraburkholderia steynii</name>
    <dbReference type="NCBI Taxonomy" id="1245441"/>
    <lineage>
        <taxon>Bacteria</taxon>
        <taxon>Pseudomonadati</taxon>
        <taxon>Pseudomonadota</taxon>
        <taxon>Betaproteobacteria</taxon>
        <taxon>Burkholderiales</taxon>
        <taxon>Burkholderiaceae</taxon>
        <taxon>Paraburkholderia</taxon>
    </lineage>
</organism>
<evidence type="ECO:0000313" key="3">
    <source>
        <dbReference type="Proteomes" id="UP000198900"/>
    </source>
</evidence>
<keyword evidence="1" id="KW-0812">Transmembrane</keyword>
<evidence type="ECO:0000256" key="1">
    <source>
        <dbReference type="SAM" id="Phobius"/>
    </source>
</evidence>
<dbReference type="AlphaFoldDB" id="A0A7Z7BKW4"/>
<protein>
    <submittedName>
        <fullName evidence="2">Uncharacterized protein</fullName>
    </submittedName>
</protein>
<dbReference type="PROSITE" id="PS51257">
    <property type="entry name" value="PROKAR_LIPOPROTEIN"/>
    <property type="match status" value="1"/>
</dbReference>
<dbReference type="EMBL" id="FNDI01000055">
    <property type="protein sequence ID" value="SDJ48897.1"/>
    <property type="molecule type" value="Genomic_DNA"/>
</dbReference>
<dbReference type="Proteomes" id="UP000198900">
    <property type="component" value="Unassembled WGS sequence"/>
</dbReference>
<comment type="caution">
    <text evidence="2">The sequence shown here is derived from an EMBL/GenBank/DDBJ whole genome shotgun (WGS) entry which is preliminary data.</text>
</comment>
<proteinExistence type="predicted"/>
<reference evidence="2" key="1">
    <citation type="submission" date="2016-10" db="EMBL/GenBank/DDBJ databases">
        <authorList>
            <person name="Varghese N."/>
            <person name="Submissions S."/>
        </authorList>
    </citation>
    <scope>NUCLEOTIDE SEQUENCE [LARGE SCALE GENOMIC DNA]</scope>
    <source>
        <strain evidence="2">YR281</strain>
    </source>
</reference>
<keyword evidence="1" id="KW-0472">Membrane</keyword>
<name>A0A7Z7BKW4_9BURK</name>
<evidence type="ECO:0000313" key="2">
    <source>
        <dbReference type="EMBL" id="SDJ48897.1"/>
    </source>
</evidence>
<accession>A0A7Z7BKW4</accession>
<feature type="transmembrane region" description="Helical" evidence="1">
    <location>
        <begin position="21"/>
        <end position="42"/>
    </location>
</feature>
<keyword evidence="3" id="KW-1185">Reference proteome</keyword>
<gene>
    <name evidence="2" type="ORF">SAMN04487926_1553</name>
</gene>
<sequence>MRFIRKVWSFFFPSGAEVITILGIALTVSAVSCSCFILWLWIVHTPESLTTDGAARTTCLSRCERTCSPSAG</sequence>
<keyword evidence="1" id="KW-1133">Transmembrane helix</keyword>